<gene>
    <name evidence="1" type="ORF">AaE_013801</name>
</gene>
<protein>
    <submittedName>
        <fullName evidence="1">Uncharacterized protein</fullName>
    </submittedName>
</protein>
<proteinExistence type="predicted"/>
<dbReference type="EMBL" id="VJMI01019558">
    <property type="protein sequence ID" value="KAF0707036.1"/>
    <property type="molecule type" value="Genomic_DNA"/>
</dbReference>
<dbReference type="Proteomes" id="UP000469452">
    <property type="component" value="Unassembled WGS sequence"/>
</dbReference>
<evidence type="ECO:0000313" key="2">
    <source>
        <dbReference type="Proteomes" id="UP000469452"/>
    </source>
</evidence>
<name>A0A6A4Z3T2_APHAT</name>
<dbReference type="VEuPathDB" id="FungiDB:H257_06561"/>
<comment type="caution">
    <text evidence="1">The sequence shown here is derived from an EMBL/GenBank/DDBJ whole genome shotgun (WGS) entry which is preliminary data.</text>
</comment>
<evidence type="ECO:0000313" key="1">
    <source>
        <dbReference type="EMBL" id="KAF0707036.1"/>
    </source>
</evidence>
<reference evidence="1 2" key="1">
    <citation type="submission" date="2019-06" db="EMBL/GenBank/DDBJ databases">
        <title>Genomics analysis of Aphanomyces spp. identifies a new class of oomycete effector associated with host adaptation.</title>
        <authorList>
            <person name="Gaulin E."/>
        </authorList>
    </citation>
    <scope>NUCLEOTIDE SEQUENCE [LARGE SCALE GENOMIC DNA]</scope>
    <source>
        <strain evidence="1 2">E</strain>
    </source>
</reference>
<organism evidence="1 2">
    <name type="scientific">Aphanomyces astaci</name>
    <name type="common">Crayfish plague agent</name>
    <dbReference type="NCBI Taxonomy" id="112090"/>
    <lineage>
        <taxon>Eukaryota</taxon>
        <taxon>Sar</taxon>
        <taxon>Stramenopiles</taxon>
        <taxon>Oomycota</taxon>
        <taxon>Saprolegniomycetes</taxon>
        <taxon>Saprolegniales</taxon>
        <taxon>Verrucalvaceae</taxon>
        <taxon>Aphanomyces</taxon>
    </lineage>
</organism>
<dbReference type="AlphaFoldDB" id="A0A6A4Z3T2"/>
<sequence>MAGGDALQVLLVVVIVNTGLKVFSKTSDGFFRPTSEGLAVIRPFLTKRVLHFSLDDFQMLVARPDAVPFAALAHTDGHESTKALTELPLGPAVGVLLLPPTIQGDAAMKTWPLLQDRLLCNLWLGKGSFMPRLSALKRAEMTELLRAYCGVAAN</sequence>
<accession>A0A6A4Z3T2</accession>